<dbReference type="InterPro" id="IPR013762">
    <property type="entry name" value="Integrase-like_cat_sf"/>
</dbReference>
<comment type="caution">
    <text evidence="5">The sequence shown here is derived from an EMBL/GenBank/DDBJ whole genome shotgun (WGS) entry which is preliminary data.</text>
</comment>
<feature type="domain" description="Tyr recombinase" evidence="4">
    <location>
        <begin position="3"/>
        <end position="180"/>
    </location>
</feature>
<evidence type="ECO:0000256" key="1">
    <source>
        <dbReference type="ARBA" id="ARBA00008857"/>
    </source>
</evidence>
<evidence type="ECO:0000313" key="6">
    <source>
        <dbReference type="Proteomes" id="UP000034778"/>
    </source>
</evidence>
<dbReference type="SUPFAM" id="SSF56349">
    <property type="entry name" value="DNA breaking-rejoining enzymes"/>
    <property type="match status" value="1"/>
</dbReference>
<dbReference type="InterPro" id="IPR050090">
    <property type="entry name" value="Tyrosine_recombinase_XerCD"/>
</dbReference>
<evidence type="ECO:0000313" key="5">
    <source>
        <dbReference type="EMBL" id="KKP44984.1"/>
    </source>
</evidence>
<dbReference type="STRING" id="1618566.UR35_C0004G0016"/>
<comment type="similarity">
    <text evidence="1">Belongs to the 'phage' integrase family.</text>
</comment>
<dbReference type="EMBL" id="LBOW01000004">
    <property type="protein sequence ID" value="KKP44984.1"/>
    <property type="molecule type" value="Genomic_DNA"/>
</dbReference>
<sequence length="181" mass="20806">MVKSHPFLTEKDLEKILNAPINCHPSQRFIINTIIQLLWDSGARISEVTNLKVEDFDSNEKFLTLRNTKNKQDRIVPVTDRVSKALTELVGGRKTGYIFKGRLDKPMSRLSAYFALKRRVTASGINKNIRPHSFRHHFITDKLNKGAVLPQVQRFVGHTSLSSTSLYYHYTQADLRKVLEI</sequence>
<evidence type="ECO:0000256" key="2">
    <source>
        <dbReference type="ARBA" id="ARBA00023125"/>
    </source>
</evidence>
<organism evidence="5 6">
    <name type="scientific">Candidatus Woesebacteria bacterium GW2011_GWB1_33_22</name>
    <dbReference type="NCBI Taxonomy" id="1618566"/>
    <lineage>
        <taxon>Bacteria</taxon>
        <taxon>Candidatus Woeseibacteriota</taxon>
    </lineage>
</organism>
<accession>A0A0F9ZLH5</accession>
<evidence type="ECO:0000259" key="4">
    <source>
        <dbReference type="PROSITE" id="PS51898"/>
    </source>
</evidence>
<dbReference type="GO" id="GO:0003677">
    <property type="term" value="F:DNA binding"/>
    <property type="evidence" value="ECO:0007669"/>
    <property type="project" value="UniProtKB-KW"/>
</dbReference>
<dbReference type="InterPro" id="IPR002104">
    <property type="entry name" value="Integrase_catalytic"/>
</dbReference>
<dbReference type="PANTHER" id="PTHR30349">
    <property type="entry name" value="PHAGE INTEGRASE-RELATED"/>
    <property type="match status" value="1"/>
</dbReference>
<proteinExistence type="inferred from homology"/>
<evidence type="ECO:0000256" key="3">
    <source>
        <dbReference type="ARBA" id="ARBA00023172"/>
    </source>
</evidence>
<protein>
    <submittedName>
        <fullName evidence="5">Integrase/recombinase XerD</fullName>
    </submittedName>
</protein>
<dbReference type="InterPro" id="IPR011010">
    <property type="entry name" value="DNA_brk_join_enz"/>
</dbReference>
<dbReference type="GO" id="GO:0006310">
    <property type="term" value="P:DNA recombination"/>
    <property type="evidence" value="ECO:0007669"/>
    <property type="project" value="UniProtKB-KW"/>
</dbReference>
<dbReference type="Pfam" id="PF00589">
    <property type="entry name" value="Phage_integrase"/>
    <property type="match status" value="1"/>
</dbReference>
<dbReference type="PANTHER" id="PTHR30349:SF41">
    <property type="entry name" value="INTEGRASE_RECOMBINASE PROTEIN MJ0367-RELATED"/>
    <property type="match status" value="1"/>
</dbReference>
<keyword evidence="2" id="KW-0238">DNA-binding</keyword>
<dbReference type="Proteomes" id="UP000034778">
    <property type="component" value="Unassembled WGS sequence"/>
</dbReference>
<dbReference type="PROSITE" id="PS51898">
    <property type="entry name" value="TYR_RECOMBINASE"/>
    <property type="match status" value="1"/>
</dbReference>
<gene>
    <name evidence="5" type="ORF">UR35_C0004G0016</name>
</gene>
<dbReference type="AlphaFoldDB" id="A0A0F9ZLH5"/>
<keyword evidence="3" id="KW-0233">DNA recombination</keyword>
<dbReference type="Gene3D" id="1.10.443.10">
    <property type="entry name" value="Intergrase catalytic core"/>
    <property type="match status" value="1"/>
</dbReference>
<name>A0A0F9ZLH5_9BACT</name>
<dbReference type="GO" id="GO:0015074">
    <property type="term" value="P:DNA integration"/>
    <property type="evidence" value="ECO:0007669"/>
    <property type="project" value="InterPro"/>
</dbReference>
<reference evidence="5 6" key="1">
    <citation type="journal article" date="2015" name="Nature">
        <title>rRNA introns, odd ribosomes, and small enigmatic genomes across a large radiation of phyla.</title>
        <authorList>
            <person name="Brown C.T."/>
            <person name="Hug L.A."/>
            <person name="Thomas B.C."/>
            <person name="Sharon I."/>
            <person name="Castelle C.J."/>
            <person name="Singh A."/>
            <person name="Wilkins M.J."/>
            <person name="Williams K.H."/>
            <person name="Banfield J.F."/>
        </authorList>
    </citation>
    <scope>NUCLEOTIDE SEQUENCE [LARGE SCALE GENOMIC DNA]</scope>
</reference>